<evidence type="ECO:0000313" key="2">
    <source>
        <dbReference type="Proteomes" id="UP000504634"/>
    </source>
</evidence>
<evidence type="ECO:0000256" key="1">
    <source>
        <dbReference type="SAM" id="MobiDB-lite"/>
    </source>
</evidence>
<dbReference type="Proteomes" id="UP000504634">
    <property type="component" value="Unplaced"/>
</dbReference>
<feature type="compositionally biased region" description="Acidic residues" evidence="1">
    <location>
        <begin position="191"/>
        <end position="206"/>
    </location>
</feature>
<evidence type="ECO:0000313" key="3">
    <source>
        <dbReference type="RefSeq" id="XP_030378191.1"/>
    </source>
</evidence>
<name>A0A6J2TNJ8_DROLE</name>
<keyword evidence="2" id="KW-1185">Reference proteome</keyword>
<dbReference type="RefSeq" id="XP_030378191.1">
    <property type="nucleotide sequence ID" value="XM_030522331.1"/>
</dbReference>
<organism evidence="2 3">
    <name type="scientific">Drosophila lebanonensis</name>
    <name type="common">Fruit fly</name>
    <name type="synonym">Scaptodrosophila lebanonensis</name>
    <dbReference type="NCBI Taxonomy" id="7225"/>
    <lineage>
        <taxon>Eukaryota</taxon>
        <taxon>Metazoa</taxon>
        <taxon>Ecdysozoa</taxon>
        <taxon>Arthropoda</taxon>
        <taxon>Hexapoda</taxon>
        <taxon>Insecta</taxon>
        <taxon>Pterygota</taxon>
        <taxon>Neoptera</taxon>
        <taxon>Endopterygota</taxon>
        <taxon>Diptera</taxon>
        <taxon>Brachycera</taxon>
        <taxon>Muscomorpha</taxon>
        <taxon>Ephydroidea</taxon>
        <taxon>Drosophilidae</taxon>
        <taxon>Scaptodrosophila</taxon>
    </lineage>
</organism>
<dbReference type="GeneID" id="115626843"/>
<proteinExistence type="predicted"/>
<sequence length="299" mass="34035">MFYLIKCGKLYVFEKKKCKIISKNICLTKINGATFEAEIINSSESKELLEGLCKKMNEALYKAKSKTSDGGVNKENIQKDSVKQKLSYSSEVNNNEVELYKELEGQTSDGGVNKENIQKDSVKQKLSYSSEVNNNEVELYKELVGQTSDGGVNKENIQKDFEAIGADGFDPILTGELYEKDNCAQDIENEAEPFEDSGSEYIDENESEKSKEEIVESQPNRKRRSTSPFGKTQRIRWSPPERKEMEEAFGNFKSLKRLPSLAECNRVIAASQYLKRRTPAQLKSWIDNQRKAESRKKSK</sequence>
<accession>A0A6J2TNJ8</accession>
<protein>
    <submittedName>
        <fullName evidence="3">Uncharacterized protein LOC115626843 isoform X2</fullName>
    </submittedName>
</protein>
<dbReference type="AlphaFoldDB" id="A0A6J2TNJ8"/>
<gene>
    <name evidence="3" type="primary">LOC115626843</name>
</gene>
<feature type="region of interest" description="Disordered" evidence="1">
    <location>
        <begin position="191"/>
        <end position="242"/>
    </location>
</feature>
<feature type="region of interest" description="Disordered" evidence="1">
    <location>
        <begin position="279"/>
        <end position="299"/>
    </location>
</feature>
<reference evidence="3" key="1">
    <citation type="submission" date="2025-08" db="UniProtKB">
        <authorList>
            <consortium name="RefSeq"/>
        </authorList>
    </citation>
    <scope>IDENTIFICATION</scope>
    <source>
        <strain evidence="3">11010-0011.00</strain>
        <tissue evidence="3">Whole body</tissue>
    </source>
</reference>